<evidence type="ECO:0000313" key="3">
    <source>
        <dbReference type="Proteomes" id="UP000184188"/>
    </source>
</evidence>
<proteinExistence type="predicted"/>
<reference evidence="3" key="1">
    <citation type="journal article" date="2017" name="Genome Biol.">
        <title>Comparative genomics reveals high biological diversity and specific adaptations in the industrially and medically important fungal genus Aspergillus.</title>
        <authorList>
            <person name="de Vries R.P."/>
            <person name="Riley R."/>
            <person name="Wiebenga A."/>
            <person name="Aguilar-Osorio G."/>
            <person name="Amillis S."/>
            <person name="Uchima C.A."/>
            <person name="Anderluh G."/>
            <person name="Asadollahi M."/>
            <person name="Askin M."/>
            <person name="Barry K."/>
            <person name="Battaglia E."/>
            <person name="Bayram O."/>
            <person name="Benocci T."/>
            <person name="Braus-Stromeyer S.A."/>
            <person name="Caldana C."/>
            <person name="Canovas D."/>
            <person name="Cerqueira G.C."/>
            <person name="Chen F."/>
            <person name="Chen W."/>
            <person name="Choi C."/>
            <person name="Clum A."/>
            <person name="Dos Santos R.A."/>
            <person name="Damasio A.R."/>
            <person name="Diallinas G."/>
            <person name="Emri T."/>
            <person name="Fekete E."/>
            <person name="Flipphi M."/>
            <person name="Freyberg S."/>
            <person name="Gallo A."/>
            <person name="Gournas C."/>
            <person name="Habgood R."/>
            <person name="Hainaut M."/>
            <person name="Harispe M.L."/>
            <person name="Henrissat B."/>
            <person name="Hilden K.S."/>
            <person name="Hope R."/>
            <person name="Hossain A."/>
            <person name="Karabika E."/>
            <person name="Karaffa L."/>
            <person name="Karanyi Z."/>
            <person name="Krasevec N."/>
            <person name="Kuo A."/>
            <person name="Kusch H."/>
            <person name="LaButti K."/>
            <person name="Lagendijk E.L."/>
            <person name="Lapidus A."/>
            <person name="Levasseur A."/>
            <person name="Lindquist E."/>
            <person name="Lipzen A."/>
            <person name="Logrieco A.F."/>
            <person name="MacCabe A."/>
            <person name="Maekelae M.R."/>
            <person name="Malavazi I."/>
            <person name="Melin P."/>
            <person name="Meyer V."/>
            <person name="Mielnichuk N."/>
            <person name="Miskei M."/>
            <person name="Molnar A.P."/>
            <person name="Mule G."/>
            <person name="Ngan C.Y."/>
            <person name="Orejas M."/>
            <person name="Orosz E."/>
            <person name="Ouedraogo J.P."/>
            <person name="Overkamp K.M."/>
            <person name="Park H.-S."/>
            <person name="Perrone G."/>
            <person name="Piumi F."/>
            <person name="Punt P.J."/>
            <person name="Ram A.F."/>
            <person name="Ramon A."/>
            <person name="Rauscher S."/>
            <person name="Record E."/>
            <person name="Riano-Pachon D.M."/>
            <person name="Robert V."/>
            <person name="Roehrig J."/>
            <person name="Ruller R."/>
            <person name="Salamov A."/>
            <person name="Salih N.S."/>
            <person name="Samson R.A."/>
            <person name="Sandor E."/>
            <person name="Sanguinetti M."/>
            <person name="Schuetze T."/>
            <person name="Sepcic K."/>
            <person name="Shelest E."/>
            <person name="Sherlock G."/>
            <person name="Sophianopoulou V."/>
            <person name="Squina F.M."/>
            <person name="Sun H."/>
            <person name="Susca A."/>
            <person name="Todd R.B."/>
            <person name="Tsang A."/>
            <person name="Unkles S.E."/>
            <person name="van de Wiele N."/>
            <person name="van Rossen-Uffink D."/>
            <person name="Oliveira J.V."/>
            <person name="Vesth T.C."/>
            <person name="Visser J."/>
            <person name="Yu J.-H."/>
            <person name="Zhou M."/>
            <person name="Andersen M.R."/>
            <person name="Archer D.B."/>
            <person name="Baker S.E."/>
            <person name="Benoit I."/>
            <person name="Brakhage A.A."/>
            <person name="Braus G.H."/>
            <person name="Fischer R."/>
            <person name="Frisvad J.C."/>
            <person name="Goldman G.H."/>
            <person name="Houbraken J."/>
            <person name="Oakley B."/>
            <person name="Pocsi I."/>
            <person name="Scazzocchio C."/>
            <person name="Seiboth B."/>
            <person name="vanKuyk P.A."/>
            <person name="Wortman J."/>
            <person name="Dyer P.S."/>
            <person name="Grigoriev I.V."/>
        </authorList>
    </citation>
    <scope>NUCLEOTIDE SEQUENCE [LARGE SCALE GENOMIC DNA]</scope>
    <source>
        <strain evidence="3">CBS 506.65</strain>
    </source>
</reference>
<dbReference type="GeneID" id="34610612"/>
<feature type="signal peptide" evidence="1">
    <location>
        <begin position="1"/>
        <end position="27"/>
    </location>
</feature>
<sequence length="79" mass="8638">MISFFSLFPFFPLFLPCTFHVPHSVHTRGTLREGIPALLIFYSCLTGTANGGPNLAVETRSKAGCQYVKLLGFAFAKAL</sequence>
<evidence type="ECO:0008006" key="4">
    <source>
        <dbReference type="Google" id="ProtNLM"/>
    </source>
</evidence>
<keyword evidence="3" id="KW-1185">Reference proteome</keyword>
<accession>A0A1L9S729</accession>
<gene>
    <name evidence="2" type="ORF">ASPZODRAFT_136843</name>
</gene>
<evidence type="ECO:0000256" key="1">
    <source>
        <dbReference type="SAM" id="SignalP"/>
    </source>
</evidence>
<feature type="chain" id="PRO_5012724892" description="Secreted protein" evidence="1">
    <location>
        <begin position="28"/>
        <end position="79"/>
    </location>
</feature>
<organism evidence="2 3">
    <name type="scientific">Penicilliopsis zonata CBS 506.65</name>
    <dbReference type="NCBI Taxonomy" id="1073090"/>
    <lineage>
        <taxon>Eukaryota</taxon>
        <taxon>Fungi</taxon>
        <taxon>Dikarya</taxon>
        <taxon>Ascomycota</taxon>
        <taxon>Pezizomycotina</taxon>
        <taxon>Eurotiomycetes</taxon>
        <taxon>Eurotiomycetidae</taxon>
        <taxon>Eurotiales</taxon>
        <taxon>Aspergillaceae</taxon>
        <taxon>Penicilliopsis</taxon>
    </lineage>
</organism>
<dbReference type="EMBL" id="KV878355">
    <property type="protein sequence ID" value="OJJ42967.1"/>
    <property type="molecule type" value="Genomic_DNA"/>
</dbReference>
<protein>
    <recommendedName>
        <fullName evidence="4">Secreted protein</fullName>
    </recommendedName>
</protein>
<keyword evidence="1" id="KW-0732">Signal</keyword>
<dbReference type="VEuPathDB" id="FungiDB:ASPZODRAFT_136843"/>
<dbReference type="Proteomes" id="UP000184188">
    <property type="component" value="Unassembled WGS sequence"/>
</dbReference>
<name>A0A1L9S729_9EURO</name>
<evidence type="ECO:0000313" key="2">
    <source>
        <dbReference type="EMBL" id="OJJ42967.1"/>
    </source>
</evidence>
<dbReference type="RefSeq" id="XP_022577477.1">
    <property type="nucleotide sequence ID" value="XM_022724147.1"/>
</dbReference>
<dbReference type="AlphaFoldDB" id="A0A1L9S729"/>